<name>A0AAN9TSI2_9HEMI</name>
<protein>
    <submittedName>
        <fullName evidence="2">Uncharacterized protein</fullName>
    </submittedName>
</protein>
<dbReference type="Proteomes" id="UP001367676">
    <property type="component" value="Unassembled WGS sequence"/>
</dbReference>
<proteinExistence type="predicted"/>
<evidence type="ECO:0000313" key="3">
    <source>
        <dbReference type="Proteomes" id="UP001367676"/>
    </source>
</evidence>
<evidence type="ECO:0000256" key="1">
    <source>
        <dbReference type="SAM" id="MobiDB-lite"/>
    </source>
</evidence>
<comment type="caution">
    <text evidence="2">The sequence shown here is derived from an EMBL/GenBank/DDBJ whole genome shotgun (WGS) entry which is preliminary data.</text>
</comment>
<sequence>MLRDDDVGSCTFYEENSSPMPSREVEGSYADAVGQPFSSSGQMPRSTLGQNQNRDPDDALPAKPSLQTGNLRDREAAADEDTQVGAEVEADNSQRADTEEKR</sequence>
<organism evidence="2 3">
    <name type="scientific">Parthenolecanium corni</name>
    <dbReference type="NCBI Taxonomy" id="536013"/>
    <lineage>
        <taxon>Eukaryota</taxon>
        <taxon>Metazoa</taxon>
        <taxon>Ecdysozoa</taxon>
        <taxon>Arthropoda</taxon>
        <taxon>Hexapoda</taxon>
        <taxon>Insecta</taxon>
        <taxon>Pterygota</taxon>
        <taxon>Neoptera</taxon>
        <taxon>Paraneoptera</taxon>
        <taxon>Hemiptera</taxon>
        <taxon>Sternorrhyncha</taxon>
        <taxon>Coccoidea</taxon>
        <taxon>Coccidae</taxon>
        <taxon>Parthenolecanium</taxon>
    </lineage>
</organism>
<accession>A0AAN9TSI2</accession>
<feature type="compositionally biased region" description="Polar residues" evidence="1">
    <location>
        <begin position="36"/>
        <end position="53"/>
    </location>
</feature>
<keyword evidence="3" id="KW-1185">Reference proteome</keyword>
<evidence type="ECO:0000313" key="2">
    <source>
        <dbReference type="EMBL" id="KAK7604479.1"/>
    </source>
</evidence>
<reference evidence="2 3" key="1">
    <citation type="submission" date="2024-03" db="EMBL/GenBank/DDBJ databases">
        <title>Adaptation during the transition from Ophiocordyceps entomopathogen to insect associate is accompanied by gene loss and intensified selection.</title>
        <authorList>
            <person name="Ward C.M."/>
            <person name="Onetto C.A."/>
            <person name="Borneman A.R."/>
        </authorList>
    </citation>
    <scope>NUCLEOTIDE SEQUENCE [LARGE SCALE GENOMIC DNA]</scope>
    <source>
        <strain evidence="2">AWRI1</strain>
        <tissue evidence="2">Single Adult Female</tissue>
    </source>
</reference>
<feature type="region of interest" description="Disordered" evidence="1">
    <location>
        <begin position="1"/>
        <end position="102"/>
    </location>
</feature>
<gene>
    <name evidence="2" type="ORF">V9T40_005665</name>
</gene>
<dbReference type="EMBL" id="JBBCAQ010000003">
    <property type="protein sequence ID" value="KAK7604479.1"/>
    <property type="molecule type" value="Genomic_DNA"/>
</dbReference>
<feature type="compositionally biased region" description="Basic and acidic residues" evidence="1">
    <location>
        <begin position="92"/>
        <end position="102"/>
    </location>
</feature>
<dbReference type="AlphaFoldDB" id="A0AAN9TSI2"/>